<keyword evidence="5" id="KW-0812">Transmembrane</keyword>
<dbReference type="Proteomes" id="UP000647424">
    <property type="component" value="Unassembled WGS sequence"/>
</dbReference>
<evidence type="ECO:0000256" key="6">
    <source>
        <dbReference type="ARBA" id="ARBA00023136"/>
    </source>
</evidence>
<feature type="signal peptide" evidence="8">
    <location>
        <begin position="1"/>
        <end position="21"/>
    </location>
</feature>
<reference evidence="9" key="1">
    <citation type="submission" date="2020-09" db="EMBL/GenBank/DDBJ databases">
        <title>Genome seq and assembly of Limnohabitants sp.</title>
        <authorList>
            <person name="Chhetri G."/>
        </authorList>
    </citation>
    <scope>NUCLEOTIDE SEQUENCE</scope>
    <source>
        <strain evidence="9">JUR4</strain>
    </source>
</reference>
<dbReference type="PANTHER" id="PTHR30026:SF20">
    <property type="entry name" value="OUTER MEMBRANE PROTEIN TOLC"/>
    <property type="match status" value="1"/>
</dbReference>
<evidence type="ECO:0000256" key="4">
    <source>
        <dbReference type="ARBA" id="ARBA00022452"/>
    </source>
</evidence>
<dbReference type="GO" id="GO:0015562">
    <property type="term" value="F:efflux transmembrane transporter activity"/>
    <property type="evidence" value="ECO:0007669"/>
    <property type="project" value="InterPro"/>
</dbReference>
<comment type="subcellular location">
    <subcellularLocation>
        <location evidence="1">Cell outer membrane</location>
    </subcellularLocation>
</comment>
<evidence type="ECO:0000313" key="10">
    <source>
        <dbReference type="Proteomes" id="UP000647424"/>
    </source>
</evidence>
<keyword evidence="6" id="KW-0472">Membrane</keyword>
<evidence type="ECO:0000256" key="2">
    <source>
        <dbReference type="ARBA" id="ARBA00007613"/>
    </source>
</evidence>
<feature type="chain" id="PRO_5037710414" evidence="8">
    <location>
        <begin position="22"/>
        <end position="456"/>
    </location>
</feature>
<evidence type="ECO:0000256" key="1">
    <source>
        <dbReference type="ARBA" id="ARBA00004442"/>
    </source>
</evidence>
<dbReference type="NCBIfam" id="TIGR01844">
    <property type="entry name" value="type_I_sec_TolC"/>
    <property type="match status" value="1"/>
</dbReference>
<evidence type="ECO:0000256" key="3">
    <source>
        <dbReference type="ARBA" id="ARBA00022448"/>
    </source>
</evidence>
<name>A0A927IJF7_9BURK</name>
<gene>
    <name evidence="9" type="ORF">IC609_08885</name>
</gene>
<comment type="caution">
    <text evidence="9">The sequence shown here is derived from an EMBL/GenBank/DDBJ whole genome shotgun (WGS) entry which is preliminary data.</text>
</comment>
<keyword evidence="4" id="KW-1134">Transmembrane beta strand</keyword>
<proteinExistence type="inferred from homology"/>
<dbReference type="Pfam" id="PF02321">
    <property type="entry name" value="OEP"/>
    <property type="match status" value="2"/>
</dbReference>
<accession>A0A927IJF7</accession>
<comment type="similarity">
    <text evidence="2">Belongs to the outer membrane factor (OMF) (TC 1.B.17) family.</text>
</comment>
<dbReference type="RefSeq" id="WP_191819149.1">
    <property type="nucleotide sequence ID" value="NZ_JACYFT010000002.1"/>
</dbReference>
<dbReference type="InterPro" id="IPR010130">
    <property type="entry name" value="T1SS_OMP_TolC"/>
</dbReference>
<dbReference type="GO" id="GO:1990281">
    <property type="term" value="C:efflux pump complex"/>
    <property type="evidence" value="ECO:0007669"/>
    <property type="project" value="TreeGrafter"/>
</dbReference>
<evidence type="ECO:0000256" key="7">
    <source>
        <dbReference type="ARBA" id="ARBA00023237"/>
    </source>
</evidence>
<protein>
    <submittedName>
        <fullName evidence="9">TolC family outer membrane protein</fullName>
    </submittedName>
</protein>
<dbReference type="GO" id="GO:0015288">
    <property type="term" value="F:porin activity"/>
    <property type="evidence" value="ECO:0007669"/>
    <property type="project" value="TreeGrafter"/>
</dbReference>
<dbReference type="SUPFAM" id="SSF56954">
    <property type="entry name" value="Outer membrane efflux proteins (OEP)"/>
    <property type="match status" value="1"/>
</dbReference>
<evidence type="ECO:0000313" key="9">
    <source>
        <dbReference type="EMBL" id="MBD8050659.1"/>
    </source>
</evidence>
<dbReference type="PANTHER" id="PTHR30026">
    <property type="entry name" value="OUTER MEMBRANE PROTEIN TOLC"/>
    <property type="match status" value="1"/>
</dbReference>
<dbReference type="InterPro" id="IPR051906">
    <property type="entry name" value="TolC-like"/>
</dbReference>
<keyword evidence="8" id="KW-0732">Signal</keyword>
<dbReference type="GO" id="GO:0009279">
    <property type="term" value="C:cell outer membrane"/>
    <property type="evidence" value="ECO:0007669"/>
    <property type="project" value="UniProtKB-SubCell"/>
</dbReference>
<dbReference type="Gene3D" id="1.20.1600.10">
    <property type="entry name" value="Outer membrane efflux proteins (OEP)"/>
    <property type="match status" value="1"/>
</dbReference>
<evidence type="ECO:0000256" key="8">
    <source>
        <dbReference type="SAM" id="SignalP"/>
    </source>
</evidence>
<sequence>MNPRTLLASAVVLLCTSAASATDLMQVWDAARQHDPQGTISQASRAAGLTRRELAAALWRPQVGLSASAGWASAKSQMDGAQFTMPGSVPLSGASFSTSVNGGTATRWTLNARQALYNPERLAQSAQLRIASQASEHEWQLAQQEWMLQTTQRYFDVVLAERRLALVQQQQLAVDKALVEAKDRFQLGDAPVTDTHEAQARAQALAAQTIGAGNDLAMVRQILSDVTGLPVHALKLQVPVRVAVGQSLDPLTTWLQRAEQNNPMLRLQQAQVDATQQDIEKHRAVASPTLDLVAQASRDRLTGSGDHGSASNTQSQQMLGLVLNVPLYTGGWRSAKLEEATQLHDKARAEFERSRQQVGQMTRAAWQAVQSGQAHLAALDAARKASQARLDSTRLGRQVGDRTTLDLLNAQNDASAAELAWLQGQIDTLMAQLQLHATAGQLDTVQLQTVNAALAN</sequence>
<dbReference type="InterPro" id="IPR003423">
    <property type="entry name" value="OMP_efflux"/>
</dbReference>
<dbReference type="AlphaFoldDB" id="A0A927IJF7"/>
<keyword evidence="7" id="KW-0998">Cell outer membrane</keyword>
<organism evidence="9 10">
    <name type="scientific">Limnohabitans radicicola</name>
    <dbReference type="NCBI Taxonomy" id="2771427"/>
    <lineage>
        <taxon>Bacteria</taxon>
        <taxon>Pseudomonadati</taxon>
        <taxon>Pseudomonadota</taxon>
        <taxon>Betaproteobacteria</taxon>
        <taxon>Burkholderiales</taxon>
        <taxon>Comamonadaceae</taxon>
        <taxon>Limnohabitans</taxon>
    </lineage>
</organism>
<keyword evidence="3" id="KW-0813">Transport</keyword>
<dbReference type="EMBL" id="JACYFT010000002">
    <property type="protein sequence ID" value="MBD8050659.1"/>
    <property type="molecule type" value="Genomic_DNA"/>
</dbReference>
<evidence type="ECO:0000256" key="5">
    <source>
        <dbReference type="ARBA" id="ARBA00022692"/>
    </source>
</evidence>
<keyword evidence="10" id="KW-1185">Reference proteome</keyword>